<dbReference type="AlphaFoldDB" id="A0A5J6V7D2"/>
<dbReference type="OrthoDB" id="3216107at2"/>
<evidence type="ECO:0000256" key="2">
    <source>
        <dbReference type="ARBA" id="ARBA00023315"/>
    </source>
</evidence>
<dbReference type="InterPro" id="IPR050832">
    <property type="entry name" value="Bact_Acetyltransf"/>
</dbReference>
<evidence type="ECO:0000256" key="1">
    <source>
        <dbReference type="ARBA" id="ARBA00022679"/>
    </source>
</evidence>
<dbReference type="Pfam" id="PF00583">
    <property type="entry name" value="Acetyltransf_1"/>
    <property type="match status" value="1"/>
</dbReference>
<evidence type="ECO:0000256" key="3">
    <source>
        <dbReference type="SAM" id="MobiDB-lite"/>
    </source>
</evidence>
<evidence type="ECO:0000313" key="5">
    <source>
        <dbReference type="EMBL" id="QFG69970.1"/>
    </source>
</evidence>
<reference evidence="5 6" key="1">
    <citation type="submission" date="2019-09" db="EMBL/GenBank/DDBJ databases">
        <title>Serinicoccus pratensis sp. nov., isolated from meadow soil.</title>
        <authorList>
            <person name="Zhang W."/>
        </authorList>
    </citation>
    <scope>NUCLEOTIDE SEQUENCE [LARGE SCALE GENOMIC DNA]</scope>
    <source>
        <strain evidence="5 6">W204</strain>
    </source>
</reference>
<dbReference type="InterPro" id="IPR016181">
    <property type="entry name" value="Acyl_CoA_acyltransferase"/>
</dbReference>
<keyword evidence="6" id="KW-1185">Reference proteome</keyword>
<feature type="compositionally biased region" description="Low complexity" evidence="3">
    <location>
        <begin position="15"/>
        <end position="24"/>
    </location>
</feature>
<dbReference type="KEGG" id="serw:FY030_15765"/>
<dbReference type="Proteomes" id="UP000326546">
    <property type="component" value="Chromosome"/>
</dbReference>
<dbReference type="EMBL" id="CP044427">
    <property type="protein sequence ID" value="QFG69970.1"/>
    <property type="molecule type" value="Genomic_DNA"/>
</dbReference>
<dbReference type="Gene3D" id="3.40.630.30">
    <property type="match status" value="1"/>
</dbReference>
<keyword evidence="2" id="KW-0012">Acyltransferase</keyword>
<dbReference type="PROSITE" id="PS51186">
    <property type="entry name" value="GNAT"/>
    <property type="match status" value="1"/>
</dbReference>
<dbReference type="RefSeq" id="WP_158062464.1">
    <property type="nucleotide sequence ID" value="NZ_CP044427.1"/>
</dbReference>
<dbReference type="CDD" id="cd04301">
    <property type="entry name" value="NAT_SF"/>
    <property type="match status" value="1"/>
</dbReference>
<accession>A0A5J6V7D2</accession>
<sequence>MTAGTPTVRRRRPGDLPGLGTDLLEQQPRTRYPFRDPLPVSTDVFLHAEDALGAFVAEIDGDVVGHVGRTGPAHGFPDSARMNAACAKGHGCAVEELSYVSGLFTAERARGHGVGRALLETIVTDIRAAGHHPCLEVLPHHASARHLYLSTGWRDVLAIRPPWLTSVVGDEGPDVLVMVLPTE</sequence>
<organism evidence="5 6">
    <name type="scientific">Ornithinimicrobium pratense</name>
    <dbReference type="NCBI Taxonomy" id="2593973"/>
    <lineage>
        <taxon>Bacteria</taxon>
        <taxon>Bacillati</taxon>
        <taxon>Actinomycetota</taxon>
        <taxon>Actinomycetes</taxon>
        <taxon>Micrococcales</taxon>
        <taxon>Ornithinimicrobiaceae</taxon>
        <taxon>Ornithinimicrobium</taxon>
    </lineage>
</organism>
<keyword evidence="1 5" id="KW-0808">Transferase</keyword>
<proteinExistence type="predicted"/>
<feature type="region of interest" description="Disordered" evidence="3">
    <location>
        <begin position="1"/>
        <end position="33"/>
    </location>
</feature>
<name>A0A5J6V7D2_9MICO</name>
<protein>
    <submittedName>
        <fullName evidence="5">GNAT family N-acetyltransferase</fullName>
    </submittedName>
</protein>
<evidence type="ECO:0000313" key="6">
    <source>
        <dbReference type="Proteomes" id="UP000326546"/>
    </source>
</evidence>
<dbReference type="InterPro" id="IPR000182">
    <property type="entry name" value="GNAT_dom"/>
</dbReference>
<gene>
    <name evidence="5" type="ORF">FY030_15765</name>
</gene>
<dbReference type="PANTHER" id="PTHR43877">
    <property type="entry name" value="AMINOALKYLPHOSPHONATE N-ACETYLTRANSFERASE-RELATED-RELATED"/>
    <property type="match status" value="1"/>
</dbReference>
<dbReference type="GO" id="GO:0016747">
    <property type="term" value="F:acyltransferase activity, transferring groups other than amino-acyl groups"/>
    <property type="evidence" value="ECO:0007669"/>
    <property type="project" value="InterPro"/>
</dbReference>
<feature type="domain" description="N-acetyltransferase" evidence="4">
    <location>
        <begin position="6"/>
        <end position="183"/>
    </location>
</feature>
<dbReference type="SUPFAM" id="SSF55729">
    <property type="entry name" value="Acyl-CoA N-acyltransferases (Nat)"/>
    <property type="match status" value="1"/>
</dbReference>
<evidence type="ECO:0000259" key="4">
    <source>
        <dbReference type="PROSITE" id="PS51186"/>
    </source>
</evidence>
<dbReference type="PANTHER" id="PTHR43877:SF2">
    <property type="entry name" value="AMINOALKYLPHOSPHONATE N-ACETYLTRANSFERASE-RELATED"/>
    <property type="match status" value="1"/>
</dbReference>